<evidence type="ECO:0000313" key="3">
    <source>
        <dbReference type="Proteomes" id="UP001161137"/>
    </source>
</evidence>
<accession>A0AA42LLV6</accession>
<keyword evidence="1" id="KW-0472">Membrane</keyword>
<feature type="transmembrane region" description="Helical" evidence="1">
    <location>
        <begin position="106"/>
        <end position="122"/>
    </location>
</feature>
<gene>
    <name evidence="2" type="ORF">N5D41_13575</name>
</gene>
<organism evidence="2 3">
    <name type="scientific">Ectopseudomonas toyotomiensis</name>
    <dbReference type="NCBI Taxonomy" id="554344"/>
    <lineage>
        <taxon>Bacteria</taxon>
        <taxon>Pseudomonadati</taxon>
        <taxon>Pseudomonadota</taxon>
        <taxon>Gammaproteobacteria</taxon>
        <taxon>Pseudomonadales</taxon>
        <taxon>Pseudomonadaceae</taxon>
        <taxon>Ectopseudomonas</taxon>
    </lineage>
</organism>
<keyword evidence="1" id="KW-1133">Transmembrane helix</keyword>
<keyword evidence="1" id="KW-0812">Transmembrane</keyword>
<dbReference type="AlphaFoldDB" id="A0AA42LLV6"/>
<name>A0AA42LLV6_9GAMM</name>
<dbReference type="RefSeq" id="WP_196460908.1">
    <property type="nucleotide sequence ID" value="NZ_JACFYY010000019.1"/>
</dbReference>
<protein>
    <submittedName>
        <fullName evidence="2">Uncharacterized protein</fullName>
    </submittedName>
</protein>
<reference evidence="2" key="1">
    <citation type="submission" date="2022-09" db="EMBL/GenBank/DDBJ databases">
        <title>Intensive care unit water sources are persistently colonized with multi-drug resistant bacteria and are the site of extensive horizontal gene transfer of antibiotic resistance genes.</title>
        <authorList>
            <person name="Diorio-Toth L."/>
        </authorList>
    </citation>
    <scope>NUCLEOTIDE SEQUENCE</scope>
    <source>
        <strain evidence="2">GD03863</strain>
    </source>
</reference>
<feature type="transmembrane region" description="Helical" evidence="1">
    <location>
        <begin position="128"/>
        <end position="147"/>
    </location>
</feature>
<evidence type="ECO:0000313" key="2">
    <source>
        <dbReference type="EMBL" id="MDH0702510.1"/>
    </source>
</evidence>
<proteinExistence type="predicted"/>
<sequence length="159" mass="17579">MALNLVRFALWTLRDKAAQRRLALRYRNHPVSMRNAIKKYAPILLLSAAIVSGLNYFAHQAIIQIAQAKTDTIPTNLILEIATTIAIHIIALSVLPLALSATNRTLTAYVVLIILGAIYVTYMTGMNAAGPAIAVLAFCYLAFYGYSKAKVIYNYYRAK</sequence>
<feature type="transmembrane region" description="Helical" evidence="1">
    <location>
        <begin position="78"/>
        <end position="99"/>
    </location>
</feature>
<evidence type="ECO:0000256" key="1">
    <source>
        <dbReference type="SAM" id="Phobius"/>
    </source>
</evidence>
<feature type="transmembrane region" description="Helical" evidence="1">
    <location>
        <begin position="40"/>
        <end position="58"/>
    </location>
</feature>
<comment type="caution">
    <text evidence="2">The sequence shown here is derived from an EMBL/GenBank/DDBJ whole genome shotgun (WGS) entry which is preliminary data.</text>
</comment>
<dbReference type="Proteomes" id="UP001161137">
    <property type="component" value="Unassembled WGS sequence"/>
</dbReference>
<dbReference type="EMBL" id="JAOCDH010000014">
    <property type="protein sequence ID" value="MDH0702510.1"/>
    <property type="molecule type" value="Genomic_DNA"/>
</dbReference>